<evidence type="ECO:0000313" key="3">
    <source>
        <dbReference type="EMBL" id="KAK3088760.1"/>
    </source>
</evidence>
<sequence length="457" mass="52588">MKLRQLISTNPFQKSRDKKKKKSEAQQHHDKKDKSTRIDSVSDISSAAYSSDISSAVYTSDISGAVYSGGSITCTPTFERPPFRLGTNSAFVANRYNISIEDYRTSYTFDNDIEDGSPAVPRRRNKIKTNPWIKHSVELQNTEAVLHGLDIPESADPSDLGLCRQRLKEIQQITDFNTQNLESLNTLDSVELRSRKDRTNTEISYRWSIISEGDISIDLDPSTIDSLSEQFKSLQYNCSFEYEDKLDLVLEDGFRRDHIYVSVQDLLSDSSELTDSKEDDFMSQYNNEMDQKKPSAMEESIDAGYSSLTRDRRSSSESESSSTYCSEYSSFGTENESLDTRLDDSPLESDAISTGRTLPEVRLSLQEKIDQLRLEKFLVQEKIKEAREEERIRQEERKKFKSQLMSQRKSALFKTLNDLKERLENQSVRLQRSYSTVLTMQRRFARRRATFHCTVST</sequence>
<evidence type="ECO:0000313" key="4">
    <source>
        <dbReference type="Proteomes" id="UP001186944"/>
    </source>
</evidence>
<proteinExistence type="predicted"/>
<keyword evidence="4" id="KW-1185">Reference proteome</keyword>
<dbReference type="EMBL" id="VSWD01000011">
    <property type="protein sequence ID" value="KAK3088760.1"/>
    <property type="molecule type" value="Genomic_DNA"/>
</dbReference>
<reference evidence="3" key="1">
    <citation type="submission" date="2019-08" db="EMBL/GenBank/DDBJ databases">
        <title>The improved chromosome-level genome for the pearl oyster Pinctada fucata martensii using PacBio sequencing and Hi-C.</title>
        <authorList>
            <person name="Zheng Z."/>
        </authorList>
    </citation>
    <scope>NUCLEOTIDE SEQUENCE</scope>
    <source>
        <strain evidence="3">ZZ-2019</strain>
        <tissue evidence="3">Adductor muscle</tissue>
    </source>
</reference>
<evidence type="ECO:0000256" key="1">
    <source>
        <dbReference type="SAM" id="Coils"/>
    </source>
</evidence>
<feature type="region of interest" description="Disordered" evidence="2">
    <location>
        <begin position="1"/>
        <end position="41"/>
    </location>
</feature>
<organism evidence="3 4">
    <name type="scientific">Pinctada imbricata</name>
    <name type="common">Atlantic pearl-oyster</name>
    <name type="synonym">Pinctada martensii</name>
    <dbReference type="NCBI Taxonomy" id="66713"/>
    <lineage>
        <taxon>Eukaryota</taxon>
        <taxon>Metazoa</taxon>
        <taxon>Spiralia</taxon>
        <taxon>Lophotrochozoa</taxon>
        <taxon>Mollusca</taxon>
        <taxon>Bivalvia</taxon>
        <taxon>Autobranchia</taxon>
        <taxon>Pteriomorphia</taxon>
        <taxon>Pterioida</taxon>
        <taxon>Pterioidea</taxon>
        <taxon>Pteriidae</taxon>
        <taxon>Pinctada</taxon>
    </lineage>
</organism>
<dbReference type="AlphaFoldDB" id="A0AA88XNN4"/>
<comment type="caution">
    <text evidence="3">The sequence shown here is derived from an EMBL/GenBank/DDBJ whole genome shotgun (WGS) entry which is preliminary data.</text>
</comment>
<dbReference type="Proteomes" id="UP001186944">
    <property type="component" value="Unassembled WGS sequence"/>
</dbReference>
<feature type="compositionally biased region" description="Low complexity" evidence="2">
    <location>
        <begin position="317"/>
        <end position="330"/>
    </location>
</feature>
<feature type="coiled-coil region" evidence="1">
    <location>
        <begin position="369"/>
        <end position="433"/>
    </location>
</feature>
<feature type="compositionally biased region" description="Polar residues" evidence="2">
    <location>
        <begin position="1"/>
        <end position="13"/>
    </location>
</feature>
<evidence type="ECO:0000256" key="2">
    <source>
        <dbReference type="SAM" id="MobiDB-lite"/>
    </source>
</evidence>
<name>A0AA88XNN4_PINIB</name>
<accession>A0AA88XNN4</accession>
<protein>
    <submittedName>
        <fullName evidence="3">Uncharacterized protein</fullName>
    </submittedName>
</protein>
<feature type="region of interest" description="Disordered" evidence="2">
    <location>
        <begin position="305"/>
        <end position="352"/>
    </location>
</feature>
<keyword evidence="1" id="KW-0175">Coiled coil</keyword>
<gene>
    <name evidence="3" type="ORF">FSP39_023459</name>
</gene>
<feature type="compositionally biased region" description="Basic and acidic residues" evidence="2">
    <location>
        <begin position="23"/>
        <end position="37"/>
    </location>
</feature>